<evidence type="ECO:0000256" key="5">
    <source>
        <dbReference type="NCBIfam" id="TIGR01378"/>
    </source>
</evidence>
<dbReference type="InterPro" id="IPR007373">
    <property type="entry name" value="Thiamin_PyroPKinase_B1-bd"/>
</dbReference>
<sequence>MIAWILVGGRLTLTPMLAALPRPALVVAADGGARHAAALGLVVDVWVGDFDSSAGLDVDAPREIHPAAKDETDAELAVRVALKRGATTLVFIGAFGGRFDHTAALMLGGIRRARDGWPVILTSGDEWGWPLLPAAPLSLELKTELTLSVLAFSDLRGLSLSGVRWPLRRADVPLGSGWTVSNETTGEAVSATLEDGWGMVTVLVGGTEMVDD</sequence>
<dbReference type="InterPro" id="IPR007371">
    <property type="entry name" value="TPK_catalytic"/>
</dbReference>
<keyword evidence="4" id="KW-0067">ATP-binding</keyword>
<dbReference type="PANTHER" id="PTHR41299">
    <property type="entry name" value="THIAMINE PYROPHOSPHOKINASE"/>
    <property type="match status" value="1"/>
</dbReference>
<dbReference type="SMART" id="SM00983">
    <property type="entry name" value="TPK_B1_binding"/>
    <property type="match status" value="1"/>
</dbReference>
<dbReference type="NCBIfam" id="TIGR01378">
    <property type="entry name" value="thi_PPkinase"/>
    <property type="match status" value="1"/>
</dbReference>
<feature type="chain" id="PRO_5047184206" description="Thiamine diphosphokinase" evidence="6">
    <location>
        <begin position="19"/>
        <end position="212"/>
    </location>
</feature>
<dbReference type="InterPro" id="IPR006282">
    <property type="entry name" value="Thi_PPkinase"/>
</dbReference>
<keyword evidence="6" id="KW-0732">Signal</keyword>
<keyword evidence="9" id="KW-1185">Reference proteome</keyword>
<protein>
    <recommendedName>
        <fullName evidence="5">Thiamine diphosphokinase</fullName>
        <ecNumber evidence="5">2.7.6.2</ecNumber>
    </recommendedName>
</protein>
<evidence type="ECO:0000256" key="3">
    <source>
        <dbReference type="ARBA" id="ARBA00022777"/>
    </source>
</evidence>
<dbReference type="Proteomes" id="UP001589733">
    <property type="component" value="Unassembled WGS sequence"/>
</dbReference>
<comment type="caution">
    <text evidence="8">The sequence shown here is derived from an EMBL/GenBank/DDBJ whole genome shotgun (WGS) entry which is preliminary data.</text>
</comment>
<reference evidence="8 9" key="1">
    <citation type="submission" date="2024-09" db="EMBL/GenBank/DDBJ databases">
        <authorList>
            <person name="Sun Q."/>
            <person name="Mori K."/>
        </authorList>
    </citation>
    <scope>NUCLEOTIDE SEQUENCE [LARGE SCALE GENOMIC DNA]</scope>
    <source>
        <strain evidence="8 9">JCM 13503</strain>
    </source>
</reference>
<feature type="domain" description="Thiamin pyrophosphokinase thiamin-binding" evidence="7">
    <location>
        <begin position="128"/>
        <end position="196"/>
    </location>
</feature>
<evidence type="ECO:0000256" key="4">
    <source>
        <dbReference type="ARBA" id="ARBA00022840"/>
    </source>
</evidence>
<dbReference type="Gene3D" id="3.40.50.10240">
    <property type="entry name" value="Thiamin pyrophosphokinase, catalytic domain"/>
    <property type="match status" value="1"/>
</dbReference>
<evidence type="ECO:0000313" key="9">
    <source>
        <dbReference type="Proteomes" id="UP001589733"/>
    </source>
</evidence>
<dbReference type="EMBL" id="JBHLYR010000084">
    <property type="protein sequence ID" value="MFB9995303.1"/>
    <property type="molecule type" value="Genomic_DNA"/>
</dbReference>
<name>A0ABV6BA74_9DEIO</name>
<dbReference type="RefSeq" id="WP_380017097.1">
    <property type="nucleotide sequence ID" value="NZ_JBHLYR010000084.1"/>
</dbReference>
<feature type="signal peptide" evidence="6">
    <location>
        <begin position="1"/>
        <end position="18"/>
    </location>
</feature>
<dbReference type="CDD" id="cd07995">
    <property type="entry name" value="TPK"/>
    <property type="match status" value="1"/>
</dbReference>
<dbReference type="InterPro" id="IPR053149">
    <property type="entry name" value="TPK"/>
</dbReference>
<dbReference type="Pfam" id="PF04263">
    <property type="entry name" value="TPK_catalytic"/>
    <property type="match status" value="1"/>
</dbReference>
<accession>A0ABV6BA74</accession>
<proteinExistence type="predicted"/>
<dbReference type="EC" id="2.7.6.2" evidence="5"/>
<keyword evidence="3" id="KW-0418">Kinase</keyword>
<organism evidence="8 9">
    <name type="scientific">Deinococcus oregonensis</name>
    <dbReference type="NCBI Taxonomy" id="1805970"/>
    <lineage>
        <taxon>Bacteria</taxon>
        <taxon>Thermotogati</taxon>
        <taxon>Deinococcota</taxon>
        <taxon>Deinococci</taxon>
        <taxon>Deinococcales</taxon>
        <taxon>Deinococcaceae</taxon>
        <taxon>Deinococcus</taxon>
    </lineage>
</organism>
<evidence type="ECO:0000313" key="8">
    <source>
        <dbReference type="EMBL" id="MFB9995303.1"/>
    </source>
</evidence>
<dbReference type="Pfam" id="PF04265">
    <property type="entry name" value="TPK_B1_binding"/>
    <property type="match status" value="1"/>
</dbReference>
<gene>
    <name evidence="8" type="ORF">ACFFLM_25470</name>
</gene>
<evidence type="ECO:0000259" key="7">
    <source>
        <dbReference type="SMART" id="SM00983"/>
    </source>
</evidence>
<evidence type="ECO:0000256" key="6">
    <source>
        <dbReference type="SAM" id="SignalP"/>
    </source>
</evidence>
<dbReference type="GO" id="GO:0004788">
    <property type="term" value="F:thiamine diphosphokinase activity"/>
    <property type="evidence" value="ECO:0007669"/>
    <property type="project" value="UniProtKB-EC"/>
</dbReference>
<evidence type="ECO:0000256" key="2">
    <source>
        <dbReference type="ARBA" id="ARBA00022741"/>
    </source>
</evidence>
<dbReference type="SUPFAM" id="SSF63999">
    <property type="entry name" value="Thiamin pyrophosphokinase, catalytic domain"/>
    <property type="match status" value="1"/>
</dbReference>
<evidence type="ECO:0000256" key="1">
    <source>
        <dbReference type="ARBA" id="ARBA00022679"/>
    </source>
</evidence>
<dbReference type="PANTHER" id="PTHR41299:SF1">
    <property type="entry name" value="THIAMINE PYROPHOSPHOKINASE"/>
    <property type="match status" value="1"/>
</dbReference>
<keyword evidence="2" id="KW-0547">Nucleotide-binding</keyword>
<keyword evidence="1 8" id="KW-0808">Transferase</keyword>
<dbReference type="InterPro" id="IPR036759">
    <property type="entry name" value="TPK_catalytic_sf"/>
</dbReference>